<evidence type="ECO:0000256" key="3">
    <source>
        <dbReference type="ARBA" id="ARBA00022801"/>
    </source>
</evidence>
<sequence>MGGATPSPITSTQRTCKTRSLVPISNLLQPADFETLKALATQACSQIPVNTAPKYLEEVETTGLSNGMTQLQMSAEDAALTKQKHAGALIPLDAVVKVFCVHTEPNFSVPWQMKRPYNSKSSGFIISGRRLLTNAHSVHFQTQIRVQGRCSSKKFLARALAINRDCDLALLTVDDDEFWETMTSLVEIGDLPDLQEAVTLVGYPVGGNTMSVTRGVVSRIVYTSYSGASYFLAVQIDAAINCGNSGGPAFDDKGQCVGIAFQKLTTDCDNIGYLIPTSVIAHFIRDYELNGDCTEFPALGITWQTLENPDLRNALCMAAHLEGICVLEIEPTSPAAKFLQPSDIILSFDGVNIANDGTVPFLNGERINFGYLVTAKYMGEQAKFQIFRDSVIRNFDIELQTYKPLIPKYIKGRAPSYYIIGGIVFISVSVPYLCSEFDDDFCHAAPPSLINKYLHSVAHTEDEELVIVSQILDDEINIDYEDCTNCQVVSFNGKSIRNLVQLTQLVETCREPFLRFGIEEHHQMLVLDSRKAKEATPRIMKTHCIPSAISEDLLPSLTGL</sequence>
<dbReference type="Gene3D" id="2.30.42.10">
    <property type="match status" value="1"/>
</dbReference>
<dbReference type="Pfam" id="PF17815">
    <property type="entry name" value="PDZ_3"/>
    <property type="match status" value="1"/>
</dbReference>
<proteinExistence type="inferred from homology"/>
<comment type="similarity">
    <text evidence="1">Belongs to the peptidase S1C family.</text>
</comment>
<dbReference type="GO" id="GO:0006508">
    <property type="term" value="P:proteolysis"/>
    <property type="evidence" value="ECO:0007669"/>
    <property type="project" value="UniProtKB-KW"/>
</dbReference>
<dbReference type="InterPro" id="IPR001940">
    <property type="entry name" value="Peptidase_S1C"/>
</dbReference>
<keyword evidence="4" id="KW-0720">Serine protease</keyword>
<dbReference type="OrthoDB" id="4217619at2759"/>
<evidence type="ECO:0000313" key="7">
    <source>
        <dbReference type="EMBL" id="KAI5077937.1"/>
    </source>
</evidence>
<dbReference type="Gene3D" id="2.40.10.10">
    <property type="entry name" value="Trypsin-like serine proteases"/>
    <property type="match status" value="2"/>
</dbReference>
<evidence type="ECO:0000259" key="6">
    <source>
        <dbReference type="Pfam" id="PF17815"/>
    </source>
</evidence>
<evidence type="ECO:0000256" key="4">
    <source>
        <dbReference type="ARBA" id="ARBA00022825"/>
    </source>
</evidence>
<gene>
    <name evidence="7" type="ORF">GOP47_0007761</name>
</gene>
<keyword evidence="3" id="KW-0378">Hydrolase</keyword>
<evidence type="ECO:0000313" key="8">
    <source>
        <dbReference type="Proteomes" id="UP000886520"/>
    </source>
</evidence>
<dbReference type="GO" id="GO:0004252">
    <property type="term" value="F:serine-type endopeptidase activity"/>
    <property type="evidence" value="ECO:0007669"/>
    <property type="project" value="InterPro"/>
</dbReference>
<evidence type="ECO:0008006" key="9">
    <source>
        <dbReference type="Google" id="ProtNLM"/>
    </source>
</evidence>
<dbReference type="SUPFAM" id="SSF50156">
    <property type="entry name" value="PDZ domain-like"/>
    <property type="match status" value="1"/>
</dbReference>
<dbReference type="Gene3D" id="3.20.190.20">
    <property type="match status" value="1"/>
</dbReference>
<dbReference type="Proteomes" id="UP000886520">
    <property type="component" value="Chromosome 7"/>
</dbReference>
<dbReference type="InterPro" id="IPR009003">
    <property type="entry name" value="Peptidase_S1_PA"/>
</dbReference>
<feature type="domain" description="PDZ" evidence="5">
    <location>
        <begin position="297"/>
        <end position="399"/>
    </location>
</feature>
<dbReference type="PANTHER" id="PTHR45980">
    <property type="match status" value="1"/>
</dbReference>
<dbReference type="SUPFAM" id="SSF50494">
    <property type="entry name" value="Trypsin-like serine proteases"/>
    <property type="match status" value="1"/>
</dbReference>
<reference evidence="7" key="1">
    <citation type="submission" date="2021-01" db="EMBL/GenBank/DDBJ databases">
        <title>Adiantum capillus-veneris genome.</title>
        <authorList>
            <person name="Fang Y."/>
            <person name="Liao Q."/>
        </authorList>
    </citation>
    <scope>NUCLEOTIDE SEQUENCE</scope>
    <source>
        <strain evidence="7">H3</strain>
        <tissue evidence="7">Leaf</tissue>
    </source>
</reference>
<keyword evidence="8" id="KW-1185">Reference proteome</keyword>
<dbReference type="InterPro" id="IPR036034">
    <property type="entry name" value="PDZ_sf"/>
</dbReference>
<organism evidence="7 8">
    <name type="scientific">Adiantum capillus-veneris</name>
    <name type="common">Maidenhair fern</name>
    <dbReference type="NCBI Taxonomy" id="13818"/>
    <lineage>
        <taxon>Eukaryota</taxon>
        <taxon>Viridiplantae</taxon>
        <taxon>Streptophyta</taxon>
        <taxon>Embryophyta</taxon>
        <taxon>Tracheophyta</taxon>
        <taxon>Polypodiopsida</taxon>
        <taxon>Polypodiidae</taxon>
        <taxon>Polypodiales</taxon>
        <taxon>Pteridineae</taxon>
        <taxon>Pteridaceae</taxon>
        <taxon>Vittarioideae</taxon>
        <taxon>Adiantum</taxon>
    </lineage>
</organism>
<accession>A0A9D4V2U2</accession>
<dbReference type="InterPro" id="IPR001478">
    <property type="entry name" value="PDZ"/>
</dbReference>
<dbReference type="EMBL" id="JABFUD020000007">
    <property type="protein sequence ID" value="KAI5077937.1"/>
    <property type="molecule type" value="Genomic_DNA"/>
</dbReference>
<protein>
    <recommendedName>
        <fullName evidence="9">Protease Do-like 9</fullName>
    </recommendedName>
</protein>
<dbReference type="AlphaFoldDB" id="A0A9D4V2U2"/>
<evidence type="ECO:0000259" key="5">
    <source>
        <dbReference type="Pfam" id="PF13180"/>
    </source>
</evidence>
<dbReference type="FunFam" id="2.40.10.10:FF:000012">
    <property type="entry name" value="protease Do-like 9"/>
    <property type="match status" value="1"/>
</dbReference>
<dbReference type="Pfam" id="PF13180">
    <property type="entry name" value="PDZ_2"/>
    <property type="match status" value="1"/>
</dbReference>
<evidence type="ECO:0000256" key="2">
    <source>
        <dbReference type="ARBA" id="ARBA00022670"/>
    </source>
</evidence>
<name>A0A9D4V2U2_ADICA</name>
<comment type="caution">
    <text evidence="7">The sequence shown here is derived from an EMBL/GenBank/DDBJ whole genome shotgun (WGS) entry which is preliminary data.</text>
</comment>
<dbReference type="InterPro" id="IPR043504">
    <property type="entry name" value="Peptidase_S1_PA_chymotrypsin"/>
</dbReference>
<dbReference type="Pfam" id="PF13365">
    <property type="entry name" value="Trypsin_2"/>
    <property type="match status" value="1"/>
</dbReference>
<feature type="domain" description="Protease Do-like PDZ" evidence="6">
    <location>
        <begin position="406"/>
        <end position="552"/>
    </location>
</feature>
<keyword evidence="2" id="KW-0645">Protease</keyword>
<dbReference type="PANTHER" id="PTHR45980:SF18">
    <property type="entry name" value="PROTEASE DO-LIKE 9"/>
    <property type="match status" value="1"/>
</dbReference>
<evidence type="ECO:0000256" key="1">
    <source>
        <dbReference type="ARBA" id="ARBA00010541"/>
    </source>
</evidence>
<dbReference type="InterPro" id="IPR046449">
    <property type="entry name" value="DEGP_PDZ_sf"/>
</dbReference>
<dbReference type="PRINTS" id="PR00834">
    <property type="entry name" value="PROTEASES2C"/>
</dbReference>
<dbReference type="InterPro" id="IPR041517">
    <property type="entry name" value="DEGP_PDZ"/>
</dbReference>